<reference evidence="5" key="1">
    <citation type="journal article" date="2019" name="Int. J. Syst. Evol. Microbiol.">
        <title>The Global Catalogue of Microorganisms (GCM) 10K type strain sequencing project: providing services to taxonomists for standard genome sequencing and annotation.</title>
        <authorList>
            <consortium name="The Broad Institute Genomics Platform"/>
            <consortium name="The Broad Institute Genome Sequencing Center for Infectious Disease"/>
            <person name="Wu L."/>
            <person name="Ma J."/>
        </authorList>
    </citation>
    <scope>NUCLEOTIDE SEQUENCE [LARGE SCALE GENOMIC DNA]</scope>
    <source>
        <strain evidence="5">KCTC 15012</strain>
    </source>
</reference>
<dbReference type="EC" id="2.3.-.-" evidence="4"/>
<dbReference type="Pfam" id="PF00583">
    <property type="entry name" value="Acetyltransf_1"/>
    <property type="match status" value="1"/>
</dbReference>
<sequence>MDIGIDNLEGPEIAAFLACHLDDMRASSPPESKHALDLEGLKAAEITFWSAYEGGELVGCGAIKELDRHSGEIKSMRVHDAARGRGVGSRLLNHLITTANARGYRSLKLETGSMAFFKPAHALYRKHGFRECEPFGNYEADPNSLFMELIICR</sequence>
<evidence type="ECO:0000313" key="5">
    <source>
        <dbReference type="Proteomes" id="UP001596132"/>
    </source>
</evidence>
<dbReference type="PANTHER" id="PTHR43877">
    <property type="entry name" value="AMINOALKYLPHOSPHONATE N-ACETYLTRANSFERASE-RELATED-RELATED"/>
    <property type="match status" value="1"/>
</dbReference>
<dbReference type="Gene3D" id="3.40.630.30">
    <property type="match status" value="1"/>
</dbReference>
<proteinExistence type="predicted"/>
<evidence type="ECO:0000313" key="4">
    <source>
        <dbReference type="EMBL" id="MFC5707490.1"/>
    </source>
</evidence>
<comment type="caution">
    <text evidence="4">The sequence shown here is derived from an EMBL/GenBank/DDBJ whole genome shotgun (WGS) entry which is preliminary data.</text>
</comment>
<evidence type="ECO:0000259" key="3">
    <source>
        <dbReference type="PROSITE" id="PS51186"/>
    </source>
</evidence>
<accession>A0ABW0YIH3</accession>
<organism evidence="4 5">
    <name type="scientific">Aeromonas eucrenophila</name>
    <dbReference type="NCBI Taxonomy" id="649"/>
    <lineage>
        <taxon>Bacteria</taxon>
        <taxon>Pseudomonadati</taxon>
        <taxon>Pseudomonadota</taxon>
        <taxon>Gammaproteobacteria</taxon>
        <taxon>Aeromonadales</taxon>
        <taxon>Aeromonadaceae</taxon>
        <taxon>Aeromonas</taxon>
    </lineage>
</organism>
<dbReference type="PANTHER" id="PTHR43877:SF5">
    <property type="entry name" value="BLL8307 PROTEIN"/>
    <property type="match status" value="1"/>
</dbReference>
<protein>
    <submittedName>
        <fullName evidence="4">GNAT family N-acetyltransferase</fullName>
        <ecNumber evidence="4">2.3.-.-</ecNumber>
    </submittedName>
</protein>
<dbReference type="PROSITE" id="PS51186">
    <property type="entry name" value="GNAT"/>
    <property type="match status" value="1"/>
</dbReference>
<dbReference type="GO" id="GO:0016746">
    <property type="term" value="F:acyltransferase activity"/>
    <property type="evidence" value="ECO:0007669"/>
    <property type="project" value="UniProtKB-KW"/>
</dbReference>
<keyword evidence="5" id="KW-1185">Reference proteome</keyword>
<dbReference type="EMBL" id="JBHSPP010000017">
    <property type="protein sequence ID" value="MFC5707490.1"/>
    <property type="molecule type" value="Genomic_DNA"/>
</dbReference>
<gene>
    <name evidence="4" type="ORF">ACFPVW_15850</name>
</gene>
<dbReference type="InterPro" id="IPR050832">
    <property type="entry name" value="Bact_Acetyltransf"/>
</dbReference>
<name>A0ABW0YIH3_9GAMM</name>
<feature type="domain" description="N-acetyltransferase" evidence="3">
    <location>
        <begin position="3"/>
        <end position="152"/>
    </location>
</feature>
<keyword evidence="1 4" id="KW-0808">Transferase</keyword>
<dbReference type="Proteomes" id="UP001596132">
    <property type="component" value="Unassembled WGS sequence"/>
</dbReference>
<dbReference type="SUPFAM" id="SSF55729">
    <property type="entry name" value="Acyl-CoA N-acyltransferases (Nat)"/>
    <property type="match status" value="1"/>
</dbReference>
<dbReference type="RefSeq" id="WP_042642319.1">
    <property type="nucleotide sequence ID" value="NZ_CDDF01000011.1"/>
</dbReference>
<evidence type="ECO:0000256" key="2">
    <source>
        <dbReference type="ARBA" id="ARBA00023315"/>
    </source>
</evidence>
<dbReference type="CDD" id="cd04301">
    <property type="entry name" value="NAT_SF"/>
    <property type="match status" value="1"/>
</dbReference>
<dbReference type="InterPro" id="IPR000182">
    <property type="entry name" value="GNAT_dom"/>
</dbReference>
<evidence type="ECO:0000256" key="1">
    <source>
        <dbReference type="ARBA" id="ARBA00022679"/>
    </source>
</evidence>
<keyword evidence="2 4" id="KW-0012">Acyltransferase</keyword>
<dbReference type="InterPro" id="IPR016181">
    <property type="entry name" value="Acyl_CoA_acyltransferase"/>
</dbReference>